<accession>A0A2M7R7J4</accession>
<protein>
    <submittedName>
        <fullName evidence="1">Uncharacterized protein</fullName>
    </submittedName>
</protein>
<evidence type="ECO:0000313" key="2">
    <source>
        <dbReference type="Proteomes" id="UP000230767"/>
    </source>
</evidence>
<gene>
    <name evidence="1" type="ORF">COY73_01870</name>
</gene>
<sequence length="114" mass="13363">MEVKKVLIIANLFHASPRIPILAKYLSDFGWEPTILTVPTTEDPRSQLVFPADFKEKTMARSFPRSFYKNHWIHNYKLLFNKFISEDNIKFTKIDSGLWGGDWGEYGNIIEIRI</sequence>
<dbReference type="Proteomes" id="UP000230767">
    <property type="component" value="Unassembled WGS sequence"/>
</dbReference>
<name>A0A2M7R7J4_9BACT</name>
<proteinExistence type="predicted"/>
<dbReference type="AlphaFoldDB" id="A0A2M7R7J4"/>
<organism evidence="1 2">
    <name type="scientific">Candidatus Nealsonbacteria bacterium CG_4_10_14_0_8_um_filter_37_14</name>
    <dbReference type="NCBI Taxonomy" id="1974684"/>
    <lineage>
        <taxon>Bacteria</taxon>
        <taxon>Candidatus Nealsoniibacteriota</taxon>
    </lineage>
</organism>
<reference evidence="2" key="1">
    <citation type="submission" date="2017-09" db="EMBL/GenBank/DDBJ databases">
        <title>Depth-based differentiation of microbial function through sediment-hosted aquifers and enrichment of novel symbionts in the deep terrestrial subsurface.</title>
        <authorList>
            <person name="Probst A.J."/>
            <person name="Ladd B."/>
            <person name="Jarett J.K."/>
            <person name="Geller-Mcgrath D.E."/>
            <person name="Sieber C.M.K."/>
            <person name="Emerson J.B."/>
            <person name="Anantharaman K."/>
            <person name="Thomas B.C."/>
            <person name="Malmstrom R."/>
            <person name="Stieglmeier M."/>
            <person name="Klingl A."/>
            <person name="Woyke T."/>
            <person name="Ryan C.M."/>
            <person name="Banfield J.F."/>
        </authorList>
    </citation>
    <scope>NUCLEOTIDE SEQUENCE [LARGE SCALE GENOMIC DNA]</scope>
</reference>
<evidence type="ECO:0000313" key="1">
    <source>
        <dbReference type="EMBL" id="PIY89119.1"/>
    </source>
</evidence>
<comment type="caution">
    <text evidence="1">The sequence shown here is derived from an EMBL/GenBank/DDBJ whole genome shotgun (WGS) entry which is preliminary data.</text>
</comment>
<dbReference type="EMBL" id="PFLW01000048">
    <property type="protein sequence ID" value="PIY89119.1"/>
    <property type="molecule type" value="Genomic_DNA"/>
</dbReference>